<evidence type="ECO:0000256" key="1">
    <source>
        <dbReference type="ARBA" id="ARBA00007401"/>
    </source>
</evidence>
<evidence type="ECO:0000313" key="5">
    <source>
        <dbReference type="Proteomes" id="UP000611640"/>
    </source>
</evidence>
<dbReference type="InterPro" id="IPR008979">
    <property type="entry name" value="Galactose-bd-like_sf"/>
</dbReference>
<dbReference type="Pfam" id="PF02836">
    <property type="entry name" value="Glyco_hydro_2_C"/>
    <property type="match status" value="1"/>
</dbReference>
<comment type="similarity">
    <text evidence="1">Belongs to the glycosyl hydrolase 2 family.</text>
</comment>
<gene>
    <name evidence="4" type="ORF">Athai_37960</name>
</gene>
<protein>
    <submittedName>
        <fullName evidence="4">Hydrolase</fullName>
    </submittedName>
</protein>
<dbReference type="EMBL" id="AP023355">
    <property type="protein sequence ID" value="BCJ36293.1"/>
    <property type="molecule type" value="Genomic_DNA"/>
</dbReference>
<dbReference type="GO" id="GO:0004553">
    <property type="term" value="F:hydrolase activity, hydrolyzing O-glycosyl compounds"/>
    <property type="evidence" value="ECO:0007669"/>
    <property type="project" value="InterPro"/>
</dbReference>
<dbReference type="InterPro" id="IPR006103">
    <property type="entry name" value="Glyco_hydro_2_cat"/>
</dbReference>
<dbReference type="GO" id="GO:0005975">
    <property type="term" value="P:carbohydrate metabolic process"/>
    <property type="evidence" value="ECO:0007669"/>
    <property type="project" value="InterPro"/>
</dbReference>
<sequence length="619" mass="67826">MAGSGTYGLRASAQQGNRLRPQLLRDSYRDLSGAWGFAHDDAGVGEREGWWDGRPLPATIVVPYPPDSAASGVGAPGYHPAVWYRREIAADDLAAAGFQDGRRLLVHFGAVDYRARVWLNGVCVGEHEGGHTPFTIDVTDALAARDVPGRHVLVVRAEDDPQDVAQPRGKQDWRPEPHAVWYHRTTGIWQPVWLEAVAPIRVEDVWWTCDLTRGTATAQVSLSRRVAARVRVTIAHDTAVLGDTETAVDDAVVSVTVPIDGQGNGQRYEELLWRPGSPVLLDAWVSVRVDGVETDVVASYLGLRSVRAGDGRFWLNDRPLVLRSVLSQGYWPESHLAAPSADALRQEAELVLALGFNAVRVHQKIEDPRFLFHADRLGLLVWGEMAAAYAFSEVAVRRTVSEWTAAVVRDRSHPCIVTWVPLNESWGVQHVASRADQRAFVESLYHLTKALDPTRPVISNDGWEHGTTDLWTLHDYESRGEVLAARYAAAPEALRELVDGVGPAGRRVRLPGAPERGQPVMLTEFGGVKWSVDAAPADAWGYSEAADADDFAARIGTILAPVLGGVTGAGRRAGLAGWCWTQLTDTLQERNGLLTAERAPKLPIDTLRGLIDPERRSDR</sequence>
<keyword evidence="5" id="KW-1185">Reference proteome</keyword>
<evidence type="ECO:0000259" key="3">
    <source>
        <dbReference type="Pfam" id="PF02837"/>
    </source>
</evidence>
<dbReference type="Pfam" id="PF02837">
    <property type="entry name" value="Glyco_hydro_2_N"/>
    <property type="match status" value="1"/>
</dbReference>
<feature type="domain" description="Glycosyl hydrolases family 2 sugar binding" evidence="3">
    <location>
        <begin position="29"/>
        <end position="144"/>
    </location>
</feature>
<name>A0A7R7HYP9_9ACTN</name>
<keyword evidence="4" id="KW-0378">Hydrolase</keyword>
<feature type="domain" description="Glycoside hydrolase family 2 catalytic" evidence="2">
    <location>
        <begin position="309"/>
        <end position="462"/>
    </location>
</feature>
<dbReference type="KEGG" id="atl:Athai_37960"/>
<dbReference type="InterPro" id="IPR051913">
    <property type="entry name" value="GH2_Domain-Containing"/>
</dbReference>
<reference evidence="4 5" key="1">
    <citation type="submission" date="2020-08" db="EMBL/GenBank/DDBJ databases">
        <title>Whole genome shotgun sequence of Actinocatenispora thailandica NBRC 105041.</title>
        <authorList>
            <person name="Komaki H."/>
            <person name="Tamura T."/>
        </authorList>
    </citation>
    <scope>NUCLEOTIDE SEQUENCE [LARGE SCALE GENOMIC DNA]</scope>
    <source>
        <strain evidence="4 5">NBRC 105041</strain>
    </source>
</reference>
<proteinExistence type="inferred from homology"/>
<dbReference type="Gene3D" id="2.60.120.260">
    <property type="entry name" value="Galactose-binding domain-like"/>
    <property type="match status" value="1"/>
</dbReference>
<dbReference type="AlphaFoldDB" id="A0A7R7HYP9"/>
<evidence type="ECO:0000259" key="2">
    <source>
        <dbReference type="Pfam" id="PF02836"/>
    </source>
</evidence>
<dbReference type="SUPFAM" id="SSF49785">
    <property type="entry name" value="Galactose-binding domain-like"/>
    <property type="match status" value="1"/>
</dbReference>
<dbReference type="Gene3D" id="3.20.20.80">
    <property type="entry name" value="Glycosidases"/>
    <property type="match status" value="1"/>
</dbReference>
<dbReference type="Proteomes" id="UP000611640">
    <property type="component" value="Chromosome"/>
</dbReference>
<evidence type="ECO:0000313" key="4">
    <source>
        <dbReference type="EMBL" id="BCJ36293.1"/>
    </source>
</evidence>
<dbReference type="PANTHER" id="PTHR42732:SF3">
    <property type="entry name" value="HYDROLASE"/>
    <property type="match status" value="1"/>
</dbReference>
<dbReference type="PANTHER" id="PTHR42732">
    <property type="entry name" value="BETA-GALACTOSIDASE"/>
    <property type="match status" value="1"/>
</dbReference>
<accession>A0A7R7HYP9</accession>
<organism evidence="4 5">
    <name type="scientific">Actinocatenispora thailandica</name>
    <dbReference type="NCBI Taxonomy" id="227318"/>
    <lineage>
        <taxon>Bacteria</taxon>
        <taxon>Bacillati</taxon>
        <taxon>Actinomycetota</taxon>
        <taxon>Actinomycetes</taxon>
        <taxon>Micromonosporales</taxon>
        <taxon>Micromonosporaceae</taxon>
        <taxon>Actinocatenispora</taxon>
    </lineage>
</organism>
<dbReference type="InterPro" id="IPR006104">
    <property type="entry name" value="Glyco_hydro_2_N"/>
</dbReference>
<dbReference type="InterPro" id="IPR017853">
    <property type="entry name" value="GH"/>
</dbReference>
<dbReference type="SUPFAM" id="SSF51445">
    <property type="entry name" value="(Trans)glycosidases"/>
    <property type="match status" value="1"/>
</dbReference>